<evidence type="ECO:0000313" key="2">
    <source>
        <dbReference type="Proteomes" id="UP000483379"/>
    </source>
</evidence>
<dbReference type="RefSeq" id="WP_164454620.1">
    <property type="nucleotide sequence ID" value="NZ_JAAIJQ010000073.1"/>
</dbReference>
<dbReference type="EMBL" id="JAAIJQ010000073">
    <property type="protein sequence ID" value="NEV64086.1"/>
    <property type="molecule type" value="Genomic_DNA"/>
</dbReference>
<proteinExistence type="predicted"/>
<sequence length="69" mass="7821">MHLDRGSQYISHAFQDALAEHGMRGPMNCAGHCWDDASIESWLNSFQNRRIPGERFSSHEAVKGSAFDR</sequence>
<dbReference type="InterPro" id="IPR036397">
    <property type="entry name" value="RNaseH_sf"/>
</dbReference>
<dbReference type="GO" id="GO:0003676">
    <property type="term" value="F:nucleic acid binding"/>
    <property type="evidence" value="ECO:0007669"/>
    <property type="project" value="InterPro"/>
</dbReference>
<name>A0A6M0K2U0_9GAMM</name>
<keyword evidence="2" id="KW-1185">Reference proteome</keyword>
<organism evidence="1 2">
    <name type="scientific">Thiorhodococcus minor</name>
    <dbReference type="NCBI Taxonomy" id="57489"/>
    <lineage>
        <taxon>Bacteria</taxon>
        <taxon>Pseudomonadati</taxon>
        <taxon>Pseudomonadota</taxon>
        <taxon>Gammaproteobacteria</taxon>
        <taxon>Chromatiales</taxon>
        <taxon>Chromatiaceae</taxon>
        <taxon>Thiorhodococcus</taxon>
    </lineage>
</organism>
<dbReference type="InterPro" id="IPR012337">
    <property type="entry name" value="RNaseH-like_sf"/>
</dbReference>
<dbReference type="AlphaFoldDB" id="A0A6M0K2U0"/>
<evidence type="ECO:0000313" key="1">
    <source>
        <dbReference type="EMBL" id="NEV64086.1"/>
    </source>
</evidence>
<comment type="caution">
    <text evidence="1">The sequence shown here is derived from an EMBL/GenBank/DDBJ whole genome shotgun (WGS) entry which is preliminary data.</text>
</comment>
<reference evidence="1 2" key="1">
    <citation type="submission" date="2020-02" db="EMBL/GenBank/DDBJ databases">
        <title>Genome sequences of Thiorhodococcus mannitoliphagus and Thiorhodococcus minor, purple sulfur photosynthetic bacteria in the gammaproteobacterial family, Chromatiaceae.</title>
        <authorList>
            <person name="Aviles F.A."/>
            <person name="Meyer T.E."/>
            <person name="Kyndt J.A."/>
        </authorList>
    </citation>
    <scope>NUCLEOTIDE SEQUENCE [LARGE SCALE GENOMIC DNA]</scope>
    <source>
        <strain evidence="1 2">DSM 11518</strain>
    </source>
</reference>
<dbReference type="Proteomes" id="UP000483379">
    <property type="component" value="Unassembled WGS sequence"/>
</dbReference>
<protein>
    <submittedName>
        <fullName evidence="1">DDE-type integrase/transposase/recombinase</fullName>
    </submittedName>
</protein>
<dbReference type="SUPFAM" id="SSF53098">
    <property type="entry name" value="Ribonuclease H-like"/>
    <property type="match status" value="1"/>
</dbReference>
<accession>A0A6M0K2U0</accession>
<dbReference type="Gene3D" id="3.30.420.10">
    <property type="entry name" value="Ribonuclease H-like superfamily/Ribonuclease H"/>
    <property type="match status" value="1"/>
</dbReference>
<gene>
    <name evidence="1" type="ORF">G3446_19730</name>
</gene>